<name>A0A256GKI6_9HYPH</name>
<feature type="region of interest" description="Disordered" evidence="1">
    <location>
        <begin position="30"/>
        <end position="54"/>
    </location>
</feature>
<comment type="caution">
    <text evidence="2">The sequence shown here is derived from an EMBL/GenBank/DDBJ whole genome shotgun (WGS) entry which is preliminary data.</text>
</comment>
<dbReference type="AlphaFoldDB" id="A0A256GKI6"/>
<evidence type="ECO:0000313" key="2">
    <source>
        <dbReference type="EMBL" id="OYR27632.1"/>
    </source>
</evidence>
<proteinExistence type="predicted"/>
<accession>A0A256GKI6</accession>
<gene>
    <name evidence="2" type="ORF">CEV34_2190</name>
</gene>
<keyword evidence="3" id="KW-1185">Reference proteome</keyword>
<reference evidence="2 3" key="1">
    <citation type="submission" date="2017-07" db="EMBL/GenBank/DDBJ databases">
        <title>Phylogenetic study on the rhizospheric bacterium Ochrobactrum sp. A44.</title>
        <authorList>
            <person name="Krzyzanowska D.M."/>
            <person name="Ossowicki A."/>
            <person name="Rajewska M."/>
            <person name="Maciag T."/>
            <person name="Kaczynski Z."/>
            <person name="Czerwicka M."/>
            <person name="Jafra S."/>
        </authorList>
    </citation>
    <scope>NUCLEOTIDE SEQUENCE [LARGE SCALE GENOMIC DNA]</scope>
    <source>
        <strain evidence="2 3">CCUG 30717</strain>
    </source>
</reference>
<dbReference type="EMBL" id="NNRM01000017">
    <property type="protein sequence ID" value="OYR27632.1"/>
    <property type="molecule type" value="Genomic_DNA"/>
</dbReference>
<organism evidence="2 3">
    <name type="scientific">Brucella pseudogrignonensis</name>
    <dbReference type="NCBI Taxonomy" id="419475"/>
    <lineage>
        <taxon>Bacteria</taxon>
        <taxon>Pseudomonadati</taxon>
        <taxon>Pseudomonadota</taxon>
        <taxon>Alphaproteobacteria</taxon>
        <taxon>Hyphomicrobiales</taxon>
        <taxon>Brucellaceae</taxon>
        <taxon>Brucella/Ochrobactrum group</taxon>
        <taxon>Brucella</taxon>
    </lineage>
</organism>
<evidence type="ECO:0000256" key="1">
    <source>
        <dbReference type="SAM" id="MobiDB-lite"/>
    </source>
</evidence>
<protein>
    <submittedName>
        <fullName evidence="2">Uncharacterized protein</fullName>
    </submittedName>
</protein>
<sequence>MKLTFDGLVRALRFRQIAVREDITTGQLIARRDTQKSSGEQDEERRGSIAEGTL</sequence>
<evidence type="ECO:0000313" key="3">
    <source>
        <dbReference type="Proteomes" id="UP000216188"/>
    </source>
</evidence>
<dbReference type="Proteomes" id="UP000216188">
    <property type="component" value="Unassembled WGS sequence"/>
</dbReference>